<dbReference type="OMA" id="NEWFASP"/>
<proteinExistence type="predicted"/>
<reference evidence="1" key="1">
    <citation type="submission" date="2019-04" db="EMBL/GenBank/DDBJ databases">
        <authorList>
            <person name="Melise S."/>
            <person name="Noan J."/>
            <person name="Okalmin O."/>
        </authorList>
    </citation>
    <scope>NUCLEOTIDE SEQUENCE</scope>
    <source>
        <strain evidence="1">FN9</strain>
    </source>
</reference>
<sequence length="227" mass="24464">MSRGTVLFEPFFGYITYHFLPLNLPTSGSSTHSPTSILSDSSTVMRASDLIKAALPAFVTYAAAADNSKPFSLYAYGPDVGGLSLFSSGDQLYVGNFSRLDDTQVAPIQFMLSDDGLIGSPNKTDLPGDRHPTWSNKSLVVPGPSSASKSVKMVNSTDDTSNYISTFMFYGTFFMAEESGSMLSLWYRQDTDIEGVYTVGWNASTSAKSDEVVPLTLKKTAPSNPGH</sequence>
<accession>A0A4E9DBA7</accession>
<protein>
    <submittedName>
        <fullName evidence="1">Uncharacterized protein</fullName>
    </submittedName>
</protein>
<gene>
    <name evidence="1" type="ORF">FUG_LOCUS230220</name>
</gene>
<dbReference type="AlphaFoldDB" id="A0A4E9DBA7"/>
<organism evidence="1">
    <name type="scientific">Gibberella zeae</name>
    <name type="common">Wheat head blight fungus</name>
    <name type="synonym">Fusarium graminearum</name>
    <dbReference type="NCBI Taxonomy" id="5518"/>
    <lineage>
        <taxon>Eukaryota</taxon>
        <taxon>Fungi</taxon>
        <taxon>Dikarya</taxon>
        <taxon>Ascomycota</taxon>
        <taxon>Pezizomycotina</taxon>
        <taxon>Sordariomycetes</taxon>
        <taxon>Hypocreomycetidae</taxon>
        <taxon>Hypocreales</taxon>
        <taxon>Nectriaceae</taxon>
        <taxon>Fusarium</taxon>
    </lineage>
</organism>
<dbReference type="EMBL" id="CAAKMV010000126">
    <property type="protein sequence ID" value="VIO56844.1"/>
    <property type="molecule type" value="Genomic_DNA"/>
</dbReference>
<evidence type="ECO:0000313" key="1">
    <source>
        <dbReference type="EMBL" id="VIO56844.1"/>
    </source>
</evidence>
<name>A0A4E9DBA7_GIBZA</name>